<evidence type="ECO:0000256" key="2">
    <source>
        <dbReference type="ARBA" id="ARBA00008779"/>
    </source>
</evidence>
<dbReference type="GO" id="GO:0004065">
    <property type="term" value="F:arylsulfatase activity"/>
    <property type="evidence" value="ECO:0007669"/>
    <property type="project" value="TreeGrafter"/>
</dbReference>
<dbReference type="PROSITE" id="PS00149">
    <property type="entry name" value="SULFATASE_2"/>
    <property type="match status" value="1"/>
</dbReference>
<dbReference type="Gene3D" id="3.40.720.10">
    <property type="entry name" value="Alkaline Phosphatase, subunit A"/>
    <property type="match status" value="2"/>
</dbReference>
<evidence type="ECO:0000259" key="7">
    <source>
        <dbReference type="Pfam" id="PF00884"/>
    </source>
</evidence>
<keyword evidence="6" id="KW-0472">Membrane</keyword>
<dbReference type="InterPro" id="IPR000917">
    <property type="entry name" value="Sulfatase_N"/>
</dbReference>
<feature type="domain" description="Sulfatase N-terminal" evidence="7">
    <location>
        <begin position="384"/>
        <end position="539"/>
    </location>
</feature>
<comment type="cofactor">
    <cofactor evidence="1">
        <name>Ca(2+)</name>
        <dbReference type="ChEBI" id="CHEBI:29108"/>
    </cofactor>
</comment>
<dbReference type="Pfam" id="PF00884">
    <property type="entry name" value="Sulfatase"/>
    <property type="match status" value="2"/>
</dbReference>
<accession>A0A226NG79</accession>
<keyword evidence="3" id="KW-0479">Metal-binding</keyword>
<keyword evidence="4" id="KW-0378">Hydrolase</keyword>
<gene>
    <name evidence="8" type="ORF">ASZ78_014004</name>
</gene>
<dbReference type="InterPro" id="IPR017850">
    <property type="entry name" value="Alkaline_phosphatase_core_sf"/>
</dbReference>
<dbReference type="PANTHER" id="PTHR42693:SF5">
    <property type="entry name" value="ARYLSULFATASE D"/>
    <property type="match status" value="1"/>
</dbReference>
<evidence type="ECO:0000256" key="1">
    <source>
        <dbReference type="ARBA" id="ARBA00001913"/>
    </source>
</evidence>
<dbReference type="SUPFAM" id="SSF53649">
    <property type="entry name" value="Alkaline phosphatase-like"/>
    <property type="match status" value="2"/>
</dbReference>
<comment type="similarity">
    <text evidence="2">Belongs to the sulfatase family.</text>
</comment>
<evidence type="ECO:0000256" key="5">
    <source>
        <dbReference type="ARBA" id="ARBA00022837"/>
    </source>
</evidence>
<evidence type="ECO:0000256" key="3">
    <source>
        <dbReference type="ARBA" id="ARBA00022723"/>
    </source>
</evidence>
<dbReference type="Proteomes" id="UP000198323">
    <property type="component" value="Unassembled WGS sequence"/>
</dbReference>
<sequence length="709" mass="79521">MASSNRYRALQWNAGSGGLPANETTFARLLQQQGYTTGLIGKWHQGVNCESFDDHCHHPLNHGFDYFYGMPFTLLNDCQENKPPELDVALRAKLWLYSQIITLAVLTLAAGRLTGLVSIRWKIIACFTLAGCLFFISWYSSYGFVQRWNCILMRNHDITEQPMRLERTAPLMLKEAVSFIKRNRHGPFLLFVSFLHVHTPLFTTVKFLGKSRHGLYGDNIEEMDWMVGKILDSLDRESLKNRTFTYFASDHGGHLEAQDGPAQMGGWNGIYKGGKGMGGWEGGIRVPGVFRWPSVLPGGTVINEPTSLMDIFPTVVHLAGGILPQDRTCVSSPPKPNFLLILADDLGIGDVGCYGNDTISYGFTKYWNCILMRNHDITEQPMNLEKMTSNMLKEAVSFIERNKHRPFLLFFSLLHVHTPLITTKEFLGRSRHGLYGDNVEEMDWMVGRLLDVIDKEGLKNTTFIYFASDHGGSVEAHRGNVRLGGWNGIYKGGKGMGGWEGGIRVPGIVRWPGVLPAGIVISEPTSIMDIFPTVVQLAGGIVPQDRVIDGRTLLPLLQGAVQHSEHEFMFHYCGAVLHAVRWHHKESGTIWKAHYVTPVFQPEDSGACFERGICPCFGDGVTHHDPPLLFDLSQDPSEANPLSVDTEPLFDSVMRRIGKAVEEHRKTLTPVPQQLSPYNNVWKPWLQPCCGTFPFCWCDKETKKADGML</sequence>
<feature type="transmembrane region" description="Helical" evidence="6">
    <location>
        <begin position="94"/>
        <end position="113"/>
    </location>
</feature>
<dbReference type="PANTHER" id="PTHR42693">
    <property type="entry name" value="ARYLSULFATASE FAMILY MEMBER"/>
    <property type="match status" value="1"/>
</dbReference>
<dbReference type="EMBL" id="MCFN01000067">
    <property type="protein sequence ID" value="OXB66269.1"/>
    <property type="molecule type" value="Genomic_DNA"/>
</dbReference>
<keyword evidence="6" id="KW-1133">Transmembrane helix</keyword>
<dbReference type="InterPro" id="IPR024607">
    <property type="entry name" value="Sulfatase_CS"/>
</dbReference>
<organism evidence="8 9">
    <name type="scientific">Callipepla squamata</name>
    <name type="common">Scaled quail</name>
    <dbReference type="NCBI Taxonomy" id="9009"/>
    <lineage>
        <taxon>Eukaryota</taxon>
        <taxon>Metazoa</taxon>
        <taxon>Chordata</taxon>
        <taxon>Craniata</taxon>
        <taxon>Vertebrata</taxon>
        <taxon>Euteleostomi</taxon>
        <taxon>Archelosauria</taxon>
        <taxon>Archosauria</taxon>
        <taxon>Dinosauria</taxon>
        <taxon>Saurischia</taxon>
        <taxon>Theropoda</taxon>
        <taxon>Coelurosauria</taxon>
        <taxon>Aves</taxon>
        <taxon>Neognathae</taxon>
        <taxon>Galloanserae</taxon>
        <taxon>Galliformes</taxon>
        <taxon>Odontophoridae</taxon>
        <taxon>Callipepla</taxon>
    </lineage>
</organism>
<protein>
    <recommendedName>
        <fullName evidence="7">Sulfatase N-terminal domain-containing protein</fullName>
    </recommendedName>
</protein>
<keyword evidence="5" id="KW-0106">Calcium</keyword>
<dbReference type="STRING" id="9009.A0A226NG79"/>
<dbReference type="GO" id="GO:0005783">
    <property type="term" value="C:endoplasmic reticulum"/>
    <property type="evidence" value="ECO:0007669"/>
    <property type="project" value="UniProtKB-ARBA"/>
</dbReference>
<keyword evidence="6" id="KW-0812">Transmembrane</keyword>
<evidence type="ECO:0000256" key="6">
    <source>
        <dbReference type="SAM" id="Phobius"/>
    </source>
</evidence>
<dbReference type="OrthoDB" id="103349at2759"/>
<evidence type="ECO:0000313" key="8">
    <source>
        <dbReference type="EMBL" id="OXB66269.1"/>
    </source>
</evidence>
<name>A0A226NG79_CALSU</name>
<evidence type="ECO:0000256" key="4">
    <source>
        <dbReference type="ARBA" id="ARBA00022801"/>
    </source>
</evidence>
<dbReference type="FunFam" id="3.30.1120.10:FF:000001">
    <property type="entry name" value="Arylsulfatase E"/>
    <property type="match status" value="1"/>
</dbReference>
<feature type="transmembrane region" description="Helical" evidence="6">
    <location>
        <begin position="119"/>
        <end position="139"/>
    </location>
</feature>
<dbReference type="InterPro" id="IPR050738">
    <property type="entry name" value="Sulfatase"/>
</dbReference>
<dbReference type="AlphaFoldDB" id="A0A226NG79"/>
<dbReference type="GO" id="GO:0046872">
    <property type="term" value="F:metal ion binding"/>
    <property type="evidence" value="ECO:0007669"/>
    <property type="project" value="UniProtKB-KW"/>
</dbReference>
<dbReference type="Gene3D" id="3.30.1120.10">
    <property type="match status" value="1"/>
</dbReference>
<keyword evidence="9" id="KW-1185">Reference proteome</keyword>
<reference evidence="8 9" key="1">
    <citation type="submission" date="2016-07" db="EMBL/GenBank/DDBJ databases">
        <title>Disparate Historic Effective Population Sizes Predicted by Modern Levels of Genome Diversity for the Scaled Quail (Callipepla squamata) and the Northern Bobwhite (Colinus virginianus): Inferences from First and Second Generation Draft Genome Assemblies for Sympatric New World Quail.</title>
        <authorList>
            <person name="Oldeschulte D.L."/>
            <person name="Halley Y.A."/>
            <person name="Bhattarai E.K."/>
            <person name="Brashear W.A."/>
            <person name="Hill J."/>
            <person name="Metz R.P."/>
            <person name="Johnson C.D."/>
            <person name="Rollins D."/>
            <person name="Peterson M.J."/>
            <person name="Bickhart D.M."/>
            <person name="Decker J.E."/>
            <person name="Seabury C.M."/>
        </authorList>
    </citation>
    <scope>NUCLEOTIDE SEQUENCE [LARGE SCALE GENOMIC DNA]</scope>
    <source>
        <strain evidence="8 9">Texas</strain>
        <tissue evidence="8">Leg muscle</tissue>
    </source>
</reference>
<dbReference type="FunFam" id="3.40.720.10:FF:000174">
    <property type="entry name" value="Uncharacterized protein"/>
    <property type="match status" value="1"/>
</dbReference>
<evidence type="ECO:0000313" key="9">
    <source>
        <dbReference type="Proteomes" id="UP000198323"/>
    </source>
</evidence>
<proteinExistence type="inferred from homology"/>
<comment type="caution">
    <text evidence="8">The sequence shown here is derived from an EMBL/GenBank/DDBJ whole genome shotgun (WGS) entry which is preliminary data.</text>
</comment>
<feature type="domain" description="Sulfatase N-terminal" evidence="7">
    <location>
        <begin position="12"/>
        <end position="320"/>
    </location>
</feature>
<dbReference type="Pfam" id="PF14707">
    <property type="entry name" value="Sulfatase_C"/>
    <property type="match status" value="1"/>
</dbReference>